<feature type="compositionally biased region" description="Acidic residues" evidence="1">
    <location>
        <begin position="44"/>
        <end position="56"/>
    </location>
</feature>
<feature type="compositionally biased region" description="Polar residues" evidence="1">
    <location>
        <begin position="411"/>
        <end position="432"/>
    </location>
</feature>
<feature type="compositionally biased region" description="Polar residues" evidence="1">
    <location>
        <begin position="371"/>
        <end position="384"/>
    </location>
</feature>
<dbReference type="EMBL" id="JAIXMP010000017">
    <property type="protein sequence ID" value="KAI9259565.1"/>
    <property type="molecule type" value="Genomic_DNA"/>
</dbReference>
<keyword evidence="3" id="KW-1185">Reference proteome</keyword>
<accession>A0AAD5K8C4</accession>
<comment type="caution">
    <text evidence="2">The sequence shown here is derived from an EMBL/GenBank/DDBJ whole genome shotgun (WGS) entry which is preliminary data.</text>
</comment>
<dbReference type="PANTHER" id="PTHR35140">
    <property type="entry name" value="MITOTIC CHECK POINT PROTEIN BFA1"/>
    <property type="match status" value="1"/>
</dbReference>
<feature type="compositionally biased region" description="Basic and acidic residues" evidence="1">
    <location>
        <begin position="395"/>
        <end position="406"/>
    </location>
</feature>
<protein>
    <submittedName>
        <fullName evidence="2">Uncharacterized protein</fullName>
    </submittedName>
</protein>
<reference evidence="2" key="1">
    <citation type="journal article" date="2022" name="IScience">
        <title>Evolution of zygomycete secretomes and the origins of terrestrial fungal ecologies.</title>
        <authorList>
            <person name="Chang Y."/>
            <person name="Wang Y."/>
            <person name="Mondo S."/>
            <person name="Ahrendt S."/>
            <person name="Andreopoulos W."/>
            <person name="Barry K."/>
            <person name="Beard J."/>
            <person name="Benny G.L."/>
            <person name="Blankenship S."/>
            <person name="Bonito G."/>
            <person name="Cuomo C."/>
            <person name="Desiro A."/>
            <person name="Gervers K.A."/>
            <person name="Hundley H."/>
            <person name="Kuo A."/>
            <person name="LaButti K."/>
            <person name="Lang B.F."/>
            <person name="Lipzen A."/>
            <person name="O'Donnell K."/>
            <person name="Pangilinan J."/>
            <person name="Reynolds N."/>
            <person name="Sandor L."/>
            <person name="Smith M.E."/>
            <person name="Tsang A."/>
            <person name="Grigoriev I.V."/>
            <person name="Stajich J.E."/>
            <person name="Spatafora J.W."/>
        </authorList>
    </citation>
    <scope>NUCLEOTIDE SEQUENCE</scope>
    <source>
        <strain evidence="2">RSA 2281</strain>
    </source>
</reference>
<feature type="compositionally biased region" description="Polar residues" evidence="1">
    <location>
        <begin position="300"/>
        <end position="320"/>
    </location>
</feature>
<dbReference type="GO" id="GO:0005096">
    <property type="term" value="F:GTPase activator activity"/>
    <property type="evidence" value="ECO:0007669"/>
    <property type="project" value="InterPro"/>
</dbReference>
<reference evidence="2" key="2">
    <citation type="submission" date="2023-02" db="EMBL/GenBank/DDBJ databases">
        <authorList>
            <consortium name="DOE Joint Genome Institute"/>
            <person name="Mondo S.J."/>
            <person name="Chang Y."/>
            <person name="Wang Y."/>
            <person name="Ahrendt S."/>
            <person name="Andreopoulos W."/>
            <person name="Barry K."/>
            <person name="Beard J."/>
            <person name="Benny G.L."/>
            <person name="Blankenship S."/>
            <person name="Bonito G."/>
            <person name="Cuomo C."/>
            <person name="Desiro A."/>
            <person name="Gervers K.A."/>
            <person name="Hundley H."/>
            <person name="Kuo A."/>
            <person name="LaButti K."/>
            <person name="Lang B.F."/>
            <person name="Lipzen A."/>
            <person name="O'Donnell K."/>
            <person name="Pangilinan J."/>
            <person name="Reynolds N."/>
            <person name="Sandor L."/>
            <person name="Smith M.W."/>
            <person name="Tsang A."/>
            <person name="Grigoriev I.V."/>
            <person name="Stajich J.E."/>
            <person name="Spatafora J.W."/>
        </authorList>
    </citation>
    <scope>NUCLEOTIDE SEQUENCE</scope>
    <source>
        <strain evidence="2">RSA 2281</strain>
    </source>
</reference>
<feature type="region of interest" description="Disordered" evidence="1">
    <location>
        <begin position="463"/>
        <end position="510"/>
    </location>
</feature>
<dbReference type="GO" id="GO:0001100">
    <property type="term" value="P:negative regulation of exit from mitosis"/>
    <property type="evidence" value="ECO:0007669"/>
    <property type="project" value="InterPro"/>
</dbReference>
<feature type="compositionally biased region" description="Polar residues" evidence="1">
    <location>
        <begin position="330"/>
        <end position="355"/>
    </location>
</feature>
<evidence type="ECO:0000313" key="2">
    <source>
        <dbReference type="EMBL" id="KAI9259565.1"/>
    </source>
</evidence>
<feature type="region of interest" description="Disordered" evidence="1">
    <location>
        <begin position="38"/>
        <end position="65"/>
    </location>
</feature>
<sequence>MDDDIHWENDIDFSRTRKIHSNIYARYPDKDLEDAFARLHGPEEYDDDDDDDDETETTYNSHHSDKLNVKEQYDPLIIPGLDDYMLGSPCSGVITRIGTHKQVLDDGDWEEDIKLPSKGLPPNPFIRPSAVETLDIHDDEPPPQLEHRHHQQVQDLPLDRKVRFLNLDQINTYTPENNEEEEETYDDIGFPDDMERLAIKRSTSPPPIPLTIPTDILQQQKQKPQQRLASKYSSNIENDDDDDFCKDLNIESDDVFQPKKKTVIAPTSSTATATTITPVAPKGSKPKGSLIPRRAIQETKLPQPTTRSSPLVSSLANRQQHAGFRAPTFASRQRQQISSSNPRGGNISPSSSTTLPKRVLEKPQKQRRNKTNVANGTTLISKPRSSIKYGNGSELDNHDILPDWRRRTLSNRKSLTEKSAGNTDPQRPWRQSMTHRKPKLIRPNDRTLNKECNDMKYDAEKHQWQGNEKNDLSFPSGNNNTNNRNPPSSSSLPKQQQRNGGSPTRRNKGHRLPALITSMNKKSHASKNAEVVVGTMVFDPVEMRWNKAPNLQNDKDDAPENVLAHIEDLDASTSDRSHPVQKQSASIGQARLQDKTREFRFSIAMKHLIEEQEQDHIKNMEYWGHLKKEESVFFPNNKPVRTFTYLLYRPDY</sequence>
<feature type="region of interest" description="Disordered" evidence="1">
    <location>
        <begin position="274"/>
        <end position="449"/>
    </location>
</feature>
<evidence type="ECO:0000313" key="3">
    <source>
        <dbReference type="Proteomes" id="UP001209540"/>
    </source>
</evidence>
<dbReference type="InterPro" id="IPR034586">
    <property type="entry name" value="Bfa1/Byr4"/>
</dbReference>
<dbReference type="AlphaFoldDB" id="A0AAD5K8C4"/>
<evidence type="ECO:0000256" key="1">
    <source>
        <dbReference type="SAM" id="MobiDB-lite"/>
    </source>
</evidence>
<dbReference type="GO" id="GO:1990334">
    <property type="term" value="C:Bfa1-Bub2 complex"/>
    <property type="evidence" value="ECO:0007669"/>
    <property type="project" value="InterPro"/>
</dbReference>
<feature type="compositionally biased region" description="Low complexity" evidence="1">
    <location>
        <begin position="473"/>
        <end position="497"/>
    </location>
</feature>
<proteinExistence type="predicted"/>
<dbReference type="GO" id="GO:0044732">
    <property type="term" value="C:mitotic spindle pole body"/>
    <property type="evidence" value="ECO:0007669"/>
    <property type="project" value="TreeGrafter"/>
</dbReference>
<dbReference type="PANTHER" id="PTHR35140:SF1">
    <property type="entry name" value="MITOTIC CHECK POINT PROTEIN BFA1"/>
    <property type="match status" value="1"/>
</dbReference>
<organism evidence="2 3">
    <name type="scientific">Phascolomyces articulosus</name>
    <dbReference type="NCBI Taxonomy" id="60185"/>
    <lineage>
        <taxon>Eukaryota</taxon>
        <taxon>Fungi</taxon>
        <taxon>Fungi incertae sedis</taxon>
        <taxon>Mucoromycota</taxon>
        <taxon>Mucoromycotina</taxon>
        <taxon>Mucoromycetes</taxon>
        <taxon>Mucorales</taxon>
        <taxon>Lichtheimiaceae</taxon>
        <taxon>Phascolomyces</taxon>
    </lineage>
</organism>
<feature type="region of interest" description="Disordered" evidence="1">
    <location>
        <begin position="570"/>
        <end position="589"/>
    </location>
</feature>
<name>A0AAD5K8C4_9FUNG</name>
<gene>
    <name evidence="2" type="ORF">BDA99DRAFT_95897</name>
</gene>
<dbReference type="Proteomes" id="UP001209540">
    <property type="component" value="Unassembled WGS sequence"/>
</dbReference>